<dbReference type="eggNOG" id="ENOG5032XSF">
    <property type="taxonomic scope" value="Bacteria"/>
</dbReference>
<organism evidence="1 2">
    <name type="scientific">Micavibrio aeruginosavorus (strain ARL-13)</name>
    <dbReference type="NCBI Taxonomy" id="856793"/>
    <lineage>
        <taxon>Bacteria</taxon>
        <taxon>Pseudomonadati</taxon>
        <taxon>Bdellovibrionota</taxon>
        <taxon>Bdellovibrionia</taxon>
        <taxon>Bdellovibrionales</taxon>
        <taxon>Pseudobdellovibrionaceae</taxon>
        <taxon>Micavibrio</taxon>
    </lineage>
</organism>
<dbReference type="HOGENOM" id="CLU_2635612_0_0_5"/>
<protein>
    <submittedName>
        <fullName evidence="1">Uncharacterized protein</fullName>
    </submittedName>
</protein>
<accession>G2KPY8</accession>
<evidence type="ECO:0000313" key="1">
    <source>
        <dbReference type="EMBL" id="AEP10356.1"/>
    </source>
</evidence>
<proteinExistence type="predicted"/>
<dbReference type="KEGG" id="mai:MICA_2048"/>
<dbReference type="STRING" id="856793.MICA_2048"/>
<dbReference type="EMBL" id="CP002382">
    <property type="protein sequence ID" value="AEP10356.1"/>
    <property type="molecule type" value="Genomic_DNA"/>
</dbReference>
<keyword evidence="2" id="KW-1185">Reference proteome</keyword>
<dbReference type="OrthoDB" id="8094111at2"/>
<dbReference type="RefSeq" id="WP_014103579.1">
    <property type="nucleotide sequence ID" value="NC_016026.1"/>
</dbReference>
<dbReference type="Proteomes" id="UP000009286">
    <property type="component" value="Chromosome"/>
</dbReference>
<sequence length="72" mass="8020">MTIEQALEAVYASLDNDNENIDECIDALKSALKTNGAASITVDPTRLPQNNRQGRKMMQSYFKRRGVTVVFA</sequence>
<reference evidence="1 2" key="1">
    <citation type="journal article" date="2011" name="BMC Genomics">
        <title>Genomic insights into an obligate epibiotic bacterial predator: Micavibrio aeruginosavorus ARL-13.</title>
        <authorList>
            <person name="Wang Z."/>
            <person name="Kadouri D."/>
            <person name="Wu M."/>
        </authorList>
    </citation>
    <scope>NUCLEOTIDE SEQUENCE [LARGE SCALE GENOMIC DNA]</scope>
    <source>
        <strain evidence="1 2">ARL-13</strain>
    </source>
</reference>
<gene>
    <name evidence="1" type="ordered locus">MICA_2048</name>
</gene>
<name>G2KPY8_MICAA</name>
<dbReference type="AlphaFoldDB" id="G2KPY8"/>
<evidence type="ECO:0000313" key="2">
    <source>
        <dbReference type="Proteomes" id="UP000009286"/>
    </source>
</evidence>